<organism evidence="3">
    <name type="scientific">Salvia splendens</name>
    <name type="common">Scarlet sage</name>
    <dbReference type="NCBI Taxonomy" id="180675"/>
    <lineage>
        <taxon>Eukaryota</taxon>
        <taxon>Viridiplantae</taxon>
        <taxon>Streptophyta</taxon>
        <taxon>Embryophyta</taxon>
        <taxon>Tracheophyta</taxon>
        <taxon>Spermatophyta</taxon>
        <taxon>Magnoliopsida</taxon>
        <taxon>eudicotyledons</taxon>
        <taxon>Gunneridae</taxon>
        <taxon>Pentapetalae</taxon>
        <taxon>asterids</taxon>
        <taxon>lamiids</taxon>
        <taxon>Lamiales</taxon>
        <taxon>Lamiaceae</taxon>
        <taxon>Nepetoideae</taxon>
        <taxon>Mentheae</taxon>
        <taxon>Salviinae</taxon>
        <taxon>Salvia</taxon>
        <taxon>Salvia subgen. Calosphace</taxon>
        <taxon>core Calosphace</taxon>
    </lineage>
</organism>
<comment type="caution">
    <text evidence="3">The sequence shown here is derived from an EMBL/GenBank/DDBJ whole genome shotgun (WGS) entry which is preliminary data.</text>
</comment>
<evidence type="ECO:0000313" key="3">
    <source>
        <dbReference type="EMBL" id="KAG6410003.1"/>
    </source>
</evidence>
<evidence type="ECO:0000256" key="2">
    <source>
        <dbReference type="SAM" id="SignalP"/>
    </source>
</evidence>
<reference evidence="3" key="1">
    <citation type="submission" date="2018-01" db="EMBL/GenBank/DDBJ databases">
        <authorList>
            <person name="Mao J.F."/>
        </authorList>
    </citation>
    <scope>NUCLEOTIDE SEQUENCE</scope>
    <source>
        <strain evidence="3">Huo1</strain>
        <tissue evidence="3">Leaf</tissue>
    </source>
</reference>
<keyword evidence="2" id="KW-0732">Signal</keyword>
<feature type="chain" id="PRO_5036452478" description="GDSL esterase/lipase" evidence="2">
    <location>
        <begin position="18"/>
        <end position="141"/>
    </location>
</feature>
<sequence>MFIACVTLSMLVFHAASQCSRKPVIFNFGDSNSDTGCLAAAMGYEFGYPDSFIAPPVACYKNLVGEDGFKNAIYMIDIGQNDLTPAFNNVPYDQVLQKIPSFISEIKEAMWCLTTSIQRKSVGMQGSACVRKGQGQGQGPT</sequence>
<name>A0A8X8XAT2_SALSN</name>
<evidence type="ECO:0000313" key="4">
    <source>
        <dbReference type="Proteomes" id="UP000298416"/>
    </source>
</evidence>
<evidence type="ECO:0000256" key="1">
    <source>
        <dbReference type="ARBA" id="ARBA00008668"/>
    </source>
</evidence>
<keyword evidence="4" id="KW-1185">Reference proteome</keyword>
<feature type="signal peptide" evidence="2">
    <location>
        <begin position="1"/>
        <end position="17"/>
    </location>
</feature>
<dbReference type="EMBL" id="PNBA02000010">
    <property type="protein sequence ID" value="KAG6410003.1"/>
    <property type="molecule type" value="Genomic_DNA"/>
</dbReference>
<dbReference type="Proteomes" id="UP000298416">
    <property type="component" value="Unassembled WGS sequence"/>
</dbReference>
<gene>
    <name evidence="3" type="ORF">SASPL_128048</name>
</gene>
<comment type="similarity">
    <text evidence="1">Belongs to the 'GDSL' lipolytic enzyme family.</text>
</comment>
<proteinExistence type="inferred from homology"/>
<dbReference type="PANTHER" id="PTHR22835:SF275">
    <property type="entry name" value="OS01G0331100 PROTEIN"/>
    <property type="match status" value="1"/>
</dbReference>
<dbReference type="AlphaFoldDB" id="A0A8X8XAT2"/>
<protein>
    <recommendedName>
        <fullName evidence="5">GDSL esterase/lipase</fullName>
    </recommendedName>
</protein>
<evidence type="ECO:0008006" key="5">
    <source>
        <dbReference type="Google" id="ProtNLM"/>
    </source>
</evidence>
<accession>A0A8X8XAT2</accession>
<dbReference type="PANTHER" id="PTHR22835">
    <property type="entry name" value="ZINC FINGER FYVE DOMAIN CONTAINING PROTEIN"/>
    <property type="match status" value="1"/>
</dbReference>
<reference evidence="3" key="2">
    <citation type="submission" date="2020-08" db="EMBL/GenBank/DDBJ databases">
        <title>Plant Genome Project.</title>
        <authorList>
            <person name="Zhang R.-G."/>
        </authorList>
    </citation>
    <scope>NUCLEOTIDE SEQUENCE</scope>
    <source>
        <strain evidence="3">Huo1</strain>
        <tissue evidence="3">Leaf</tissue>
    </source>
</reference>